<sequence length="195" mass="22740">MVSIIDEVLKIHQPRPRYKVISEITKRWSPRHYSDEIIPIKDINIIFEAARWAPSAHNHQPWYFYFAKKGTDAFNKLFSTLDKYNQSWAKTAPLLILACVITTNVEGKNIYAFYDLGAAVLSLIIQAQSLGYYSRQMALFDKQKAKGFFKLEKNFEPYIIIAMGRIGDYKNVSKQVIDRELDPRPRKTDLVKELY</sequence>
<dbReference type="AlphaFoldDB" id="A0A2H0KLT2"/>
<dbReference type="Proteomes" id="UP000229570">
    <property type="component" value="Unassembled WGS sequence"/>
</dbReference>
<dbReference type="CDD" id="cd02138">
    <property type="entry name" value="TdsD-like"/>
    <property type="match status" value="1"/>
</dbReference>
<protein>
    <submittedName>
        <fullName evidence="4">Nitroreductase</fullName>
    </submittedName>
</protein>
<reference evidence="4 5" key="1">
    <citation type="submission" date="2017-09" db="EMBL/GenBank/DDBJ databases">
        <title>Depth-based differentiation of microbial function through sediment-hosted aquifers and enrichment of novel symbionts in the deep terrestrial subsurface.</title>
        <authorList>
            <person name="Probst A.J."/>
            <person name="Ladd B."/>
            <person name="Jarett J.K."/>
            <person name="Geller-Mcgrath D.E."/>
            <person name="Sieber C.M."/>
            <person name="Emerson J.B."/>
            <person name="Anantharaman K."/>
            <person name="Thomas B.C."/>
            <person name="Malmstrom R."/>
            <person name="Stieglmeier M."/>
            <person name="Klingl A."/>
            <person name="Woyke T."/>
            <person name="Ryan C.M."/>
            <person name="Banfield J.F."/>
        </authorList>
    </citation>
    <scope>NUCLEOTIDE SEQUENCE [LARGE SCALE GENOMIC DNA]</scope>
    <source>
        <strain evidence="4">CG11_big_fil_rev_8_21_14_0_20_35_14</strain>
    </source>
</reference>
<organism evidence="4 5">
    <name type="scientific">Candidatus Roizmanbacteria bacterium CG11_big_fil_rev_8_21_14_0_20_35_14</name>
    <dbReference type="NCBI Taxonomy" id="1974855"/>
    <lineage>
        <taxon>Bacteria</taxon>
        <taxon>Candidatus Roizmaniibacteriota</taxon>
    </lineage>
</organism>
<evidence type="ECO:0000313" key="5">
    <source>
        <dbReference type="Proteomes" id="UP000229570"/>
    </source>
</evidence>
<keyword evidence="2" id="KW-0560">Oxidoreductase</keyword>
<gene>
    <name evidence="4" type="ORF">COV86_04135</name>
</gene>
<evidence type="ECO:0000256" key="1">
    <source>
        <dbReference type="ARBA" id="ARBA00007118"/>
    </source>
</evidence>
<dbReference type="GO" id="GO:0016491">
    <property type="term" value="F:oxidoreductase activity"/>
    <property type="evidence" value="ECO:0007669"/>
    <property type="project" value="UniProtKB-KW"/>
</dbReference>
<comment type="similarity">
    <text evidence="1">Belongs to the nitroreductase family.</text>
</comment>
<dbReference type="Gene3D" id="3.40.109.10">
    <property type="entry name" value="NADH Oxidase"/>
    <property type="match status" value="1"/>
</dbReference>
<dbReference type="SUPFAM" id="SSF55469">
    <property type="entry name" value="FMN-dependent nitroreductase-like"/>
    <property type="match status" value="1"/>
</dbReference>
<comment type="caution">
    <text evidence="4">The sequence shown here is derived from an EMBL/GenBank/DDBJ whole genome shotgun (WGS) entry which is preliminary data.</text>
</comment>
<name>A0A2H0KLT2_9BACT</name>
<proteinExistence type="inferred from homology"/>
<evidence type="ECO:0000313" key="4">
    <source>
        <dbReference type="EMBL" id="PIQ72221.1"/>
    </source>
</evidence>
<dbReference type="InterPro" id="IPR000415">
    <property type="entry name" value="Nitroreductase-like"/>
</dbReference>
<dbReference type="Pfam" id="PF00881">
    <property type="entry name" value="Nitroreductase"/>
    <property type="match status" value="1"/>
</dbReference>
<evidence type="ECO:0000259" key="3">
    <source>
        <dbReference type="Pfam" id="PF00881"/>
    </source>
</evidence>
<accession>A0A2H0KLT2</accession>
<feature type="domain" description="Nitroreductase" evidence="3">
    <location>
        <begin position="24"/>
        <end position="165"/>
    </location>
</feature>
<evidence type="ECO:0000256" key="2">
    <source>
        <dbReference type="ARBA" id="ARBA00023002"/>
    </source>
</evidence>
<dbReference type="PANTHER" id="PTHR43673:SF10">
    <property type="entry name" value="NADH DEHYDROGENASE_NAD(P)H NITROREDUCTASE XCC3605-RELATED"/>
    <property type="match status" value="1"/>
</dbReference>
<dbReference type="PANTHER" id="PTHR43673">
    <property type="entry name" value="NAD(P)H NITROREDUCTASE YDGI-RELATED"/>
    <property type="match status" value="1"/>
</dbReference>
<dbReference type="InterPro" id="IPR029479">
    <property type="entry name" value="Nitroreductase"/>
</dbReference>
<dbReference type="EMBL" id="PCVL01000062">
    <property type="protein sequence ID" value="PIQ72221.1"/>
    <property type="molecule type" value="Genomic_DNA"/>
</dbReference>